<dbReference type="AlphaFoldDB" id="A0A2P5F7Y6"/>
<feature type="compositionally biased region" description="Polar residues" evidence="2">
    <location>
        <begin position="293"/>
        <end position="311"/>
    </location>
</feature>
<dbReference type="PANTHER" id="PTHR35992">
    <property type="entry name" value="CYTOMATRIX PROTEIN-LIKE PROTEIN"/>
    <property type="match status" value="1"/>
</dbReference>
<dbReference type="PANTHER" id="PTHR35992:SF1">
    <property type="entry name" value="CYTOMATRIX PROTEIN-LIKE PROTEIN"/>
    <property type="match status" value="1"/>
</dbReference>
<dbReference type="STRING" id="63057.A0A2P5F7Y6"/>
<evidence type="ECO:0000313" key="4">
    <source>
        <dbReference type="Proteomes" id="UP000237000"/>
    </source>
</evidence>
<dbReference type="EMBL" id="JXTC01000055">
    <property type="protein sequence ID" value="PON93891.1"/>
    <property type="molecule type" value="Genomic_DNA"/>
</dbReference>
<feature type="coiled-coil region" evidence="1">
    <location>
        <begin position="205"/>
        <end position="267"/>
    </location>
</feature>
<feature type="region of interest" description="Disordered" evidence="2">
    <location>
        <begin position="291"/>
        <end position="341"/>
    </location>
</feature>
<keyword evidence="4" id="KW-1185">Reference proteome</keyword>
<keyword evidence="1" id="KW-0175">Coiled coil</keyword>
<proteinExistence type="predicted"/>
<evidence type="ECO:0000256" key="2">
    <source>
        <dbReference type="SAM" id="MobiDB-lite"/>
    </source>
</evidence>
<organism evidence="3 4">
    <name type="scientific">Trema orientale</name>
    <name type="common">Charcoal tree</name>
    <name type="synonym">Celtis orientalis</name>
    <dbReference type="NCBI Taxonomy" id="63057"/>
    <lineage>
        <taxon>Eukaryota</taxon>
        <taxon>Viridiplantae</taxon>
        <taxon>Streptophyta</taxon>
        <taxon>Embryophyta</taxon>
        <taxon>Tracheophyta</taxon>
        <taxon>Spermatophyta</taxon>
        <taxon>Magnoliopsida</taxon>
        <taxon>eudicotyledons</taxon>
        <taxon>Gunneridae</taxon>
        <taxon>Pentapetalae</taxon>
        <taxon>rosids</taxon>
        <taxon>fabids</taxon>
        <taxon>Rosales</taxon>
        <taxon>Cannabaceae</taxon>
        <taxon>Trema</taxon>
    </lineage>
</organism>
<reference evidence="4" key="1">
    <citation type="submission" date="2016-06" db="EMBL/GenBank/DDBJ databases">
        <title>Parallel loss of symbiosis genes in relatives of nitrogen-fixing non-legume Parasponia.</title>
        <authorList>
            <person name="Van Velzen R."/>
            <person name="Holmer R."/>
            <person name="Bu F."/>
            <person name="Rutten L."/>
            <person name="Van Zeijl A."/>
            <person name="Liu W."/>
            <person name="Santuari L."/>
            <person name="Cao Q."/>
            <person name="Sharma T."/>
            <person name="Shen D."/>
            <person name="Roswanjaya Y."/>
            <person name="Wardhani T."/>
            <person name="Kalhor M.S."/>
            <person name="Jansen J."/>
            <person name="Van den Hoogen J."/>
            <person name="Gungor B."/>
            <person name="Hartog M."/>
            <person name="Hontelez J."/>
            <person name="Verver J."/>
            <person name="Yang W.-C."/>
            <person name="Schijlen E."/>
            <person name="Repin R."/>
            <person name="Schilthuizen M."/>
            <person name="Schranz E."/>
            <person name="Heidstra R."/>
            <person name="Miyata K."/>
            <person name="Fedorova E."/>
            <person name="Kohlen W."/>
            <person name="Bisseling T."/>
            <person name="Smit S."/>
            <person name="Geurts R."/>
        </authorList>
    </citation>
    <scope>NUCLEOTIDE SEQUENCE [LARGE SCALE GENOMIC DNA]</scope>
    <source>
        <strain evidence="4">cv. RG33-2</strain>
    </source>
</reference>
<name>A0A2P5F7Y6_TREOI</name>
<protein>
    <submittedName>
        <fullName evidence="3">Cytomatrix protein-like protein</fullName>
    </submittedName>
</protein>
<sequence length="356" mass="40859">MGTNRRSKAPSDRQNWQKIFNALVEMLQTQQSQLETLAKERKLLEDRIRMQHHRWVSDVRLLEDQISQMKGDFVVQDMGSALEAAKAELVLGLKQREAHINKLRLEYAETELDDFKVLFDLLSKKCSEPNDRGKDSNEKSSKSEEPRSGKLESKVRRLKQEYEKLSMEKNSEVSALLAEKKFIWNQYKILENNYTSKLKNKSSEAELADEKVRKLIASMEQLQSSNSEKDKCIARLTSQLTTMNEESNQLKEETGRLSQELELLRKSRSASITPVLTRCTTRTKTYRLLGMNSDRSSNMVSRKESSVVQDSDSTEDVGKGGRRSKRKGDHVASTSETPKLFSANFKVPKLKNSYPL</sequence>
<gene>
    <name evidence="3" type="ORF">TorRG33x02_102810</name>
</gene>
<dbReference type="InParanoid" id="A0A2P5F7Y6"/>
<accession>A0A2P5F7Y6</accession>
<dbReference type="FunCoup" id="A0A2P5F7Y6">
    <property type="interactions" value="422"/>
</dbReference>
<comment type="caution">
    <text evidence="3">The sequence shown here is derived from an EMBL/GenBank/DDBJ whole genome shotgun (WGS) entry which is preliminary data.</text>
</comment>
<evidence type="ECO:0000256" key="1">
    <source>
        <dbReference type="SAM" id="Coils"/>
    </source>
</evidence>
<dbReference type="OrthoDB" id="1921280at2759"/>
<evidence type="ECO:0000313" key="3">
    <source>
        <dbReference type="EMBL" id="PON93891.1"/>
    </source>
</evidence>
<dbReference type="Proteomes" id="UP000237000">
    <property type="component" value="Unassembled WGS sequence"/>
</dbReference>
<feature type="region of interest" description="Disordered" evidence="2">
    <location>
        <begin position="128"/>
        <end position="154"/>
    </location>
</feature>